<dbReference type="GO" id="GO:0005524">
    <property type="term" value="F:ATP binding"/>
    <property type="evidence" value="ECO:0007669"/>
    <property type="project" value="UniProtKB-KW"/>
</dbReference>
<keyword evidence="6" id="KW-0812">Transmembrane</keyword>
<dbReference type="PROSITE" id="PS00455">
    <property type="entry name" value="AMP_BINDING"/>
    <property type="match status" value="1"/>
</dbReference>
<dbReference type="FunFam" id="3.30.300.30:FF:000002">
    <property type="entry name" value="Long-chain fatty acid transport protein 1"/>
    <property type="match status" value="1"/>
</dbReference>
<dbReference type="GO" id="GO:0044539">
    <property type="term" value="P:long-chain fatty acid import into cell"/>
    <property type="evidence" value="ECO:0007669"/>
    <property type="project" value="TreeGrafter"/>
</dbReference>
<evidence type="ECO:0000256" key="12">
    <source>
        <dbReference type="ARBA" id="ARBA00023140"/>
    </source>
</evidence>
<evidence type="ECO:0000256" key="15">
    <source>
        <dbReference type="ARBA" id="ARBA00060276"/>
    </source>
</evidence>
<keyword evidence="7" id="KW-0547">Nucleotide-binding</keyword>
<dbReference type="GO" id="GO:0005324">
    <property type="term" value="F:long-chain fatty acid transmembrane transporter activity"/>
    <property type="evidence" value="ECO:0007669"/>
    <property type="project" value="TreeGrafter"/>
</dbReference>
<proteinExistence type="inferred from homology"/>
<comment type="function">
    <text evidence="15">Acyl-CoA synthetase required for both the import of long chain fatty acids (LCFAs) (C14-C18) and the activation very long chain fatty acids (VLCFAs) (C20-C26) by esterification of the fatty acids into metabolically active CoA-thioesters for subsequent degradation or incorporation into phospholipids. The transport and fatty acyl-CoA synthetase activities are genetically separable and are thus independent activities. Esterifies VLCFAs in the peroxisome matrix. The VLCFAs are actively transported into peroxisomes by a PXA1-PXA2 heterodimeric transporter in the peroxisomal membrane.</text>
</comment>
<dbReference type="GO" id="GO:0005778">
    <property type="term" value="C:peroxisomal membrane"/>
    <property type="evidence" value="ECO:0007669"/>
    <property type="project" value="UniProtKB-SubCell"/>
</dbReference>
<dbReference type="InterPro" id="IPR045851">
    <property type="entry name" value="AMP-bd_C_sf"/>
</dbReference>
<evidence type="ECO:0000256" key="6">
    <source>
        <dbReference type="ARBA" id="ARBA00022692"/>
    </source>
</evidence>
<sequence length="645" mass="72464">MSSAALIPVAAGMGSVFGSMYLDARLLLGKDLVQIRAGGLSNIHHALWTYRDRLHYYYRFKDQAKAHPNRVFLYFEGKEYTLRQLEKASNRMAHWLLSLNIHKDGRTMKIGDIELVDVVCMMHQNHPTFYIVLLAISKIGAIPALINTNLSGDSLAHCVTVAKASMLIFDPVYETQVESISAKLSEQNIRLYAYGESTETGEIPDLHIASAVTPMVLESFSERDTSESYLKGINLQDPAYLIYTSGTTGLPKAAISQHARICYGMSMYSKTAGIKENQRVYCVLPLYHSSGLIVASSVTLFAGGSIVLGRKFSASRFWNDCVDYKVDVFSYIGEFCRYLLSQPPHPLERKHHVQLVYGNGMRPDIWNKFRDRFNIPKICEFYAATEAPTSMFNVNSNDFGAGAVGFRGRLMRSFRRELKIIKIDPITEDPLRGKDGFCIQCPYGEQGELLVMIDEASPVQFSGYYKNNEATTKKVLTDVFVKGDAYFRSGDLLHVDADGFFFFGDRVGDTFRWKSENVATTEVAQAVSTFPGITEANIYGALVPNHDGRAGMAAIVIGQEGIDFKAFYQHLSKKLPRYAIPVFIRFVPSMEMTGTFKQQKVEYRNQGIDLAKIPEEGSIYWLQKDTYVPFTKEDLNKLEAGKSKL</sequence>
<evidence type="ECO:0000313" key="20">
    <source>
        <dbReference type="EMBL" id="OAD72805.1"/>
    </source>
</evidence>
<reference evidence="21" key="1">
    <citation type="submission" date="2015-06" db="EMBL/GenBank/DDBJ databases">
        <title>Expansion of signal transduction pathways in fungi by whole-genome duplication.</title>
        <authorList>
            <consortium name="DOE Joint Genome Institute"/>
            <person name="Corrochano L.M."/>
            <person name="Kuo A."/>
            <person name="Marcet-Houben M."/>
            <person name="Polaino S."/>
            <person name="Salamov A."/>
            <person name="Villalobos J.M."/>
            <person name="Alvarez M.I."/>
            <person name="Avalos J."/>
            <person name="Benito E.P."/>
            <person name="Benoit I."/>
            <person name="Burger G."/>
            <person name="Camino L.P."/>
            <person name="Canovas D."/>
            <person name="Cerda-Olmedo E."/>
            <person name="Cheng J.-F."/>
            <person name="Dominguez A."/>
            <person name="Elias M."/>
            <person name="Eslava A.P."/>
            <person name="Glaser F."/>
            <person name="Grimwood J."/>
            <person name="Gutierrez G."/>
            <person name="Heitman J."/>
            <person name="Henrissat B."/>
            <person name="Iturriaga E.A."/>
            <person name="Lang B.F."/>
            <person name="Lavin J.L."/>
            <person name="Lee S."/>
            <person name="Li W."/>
            <person name="Lindquist E."/>
            <person name="Lopez-Garcia S."/>
            <person name="Luque E.M."/>
            <person name="Marcos A.T."/>
            <person name="Martin J."/>
            <person name="McCluskey K."/>
            <person name="Medina H.R."/>
            <person name="Miralles-Duran A."/>
            <person name="Miyazaki A."/>
            <person name="Munoz-Torres E."/>
            <person name="Oguiza J.A."/>
            <person name="Ohm R."/>
            <person name="Olmedo M."/>
            <person name="Orejas M."/>
            <person name="Ortiz-Castellanos L."/>
            <person name="Pisabarro A.G."/>
            <person name="Rodriguez-Romero J."/>
            <person name="Ruiz-Herrera J."/>
            <person name="Ruiz-Vazquez R."/>
            <person name="Sanz C."/>
            <person name="Schackwitz W."/>
            <person name="Schmutz J."/>
            <person name="Shahriari M."/>
            <person name="Shelest E."/>
            <person name="Silva-Franco F."/>
            <person name="Soanes D."/>
            <person name="Syed K."/>
            <person name="Tagua V.G."/>
            <person name="Talbot N.J."/>
            <person name="Thon M."/>
            <person name="De vries R.P."/>
            <person name="Wiebenga A."/>
            <person name="Yadav J.S."/>
            <person name="Braun E.L."/>
            <person name="Baker S."/>
            <person name="Garre V."/>
            <person name="Horwitz B."/>
            <person name="Torres-Martinez S."/>
            <person name="Idnurm A."/>
            <person name="Herrera-Estrella A."/>
            <person name="Gabaldon T."/>
            <person name="Grigoriev I.V."/>
        </authorList>
    </citation>
    <scope>NUCLEOTIDE SEQUENCE [LARGE SCALE GENOMIC DNA]</scope>
    <source>
        <strain evidence="21">NRRL 1555(-)</strain>
    </source>
</reference>
<evidence type="ECO:0000256" key="5">
    <source>
        <dbReference type="ARBA" id="ARBA00022598"/>
    </source>
</evidence>
<evidence type="ECO:0000256" key="3">
    <source>
        <dbReference type="ARBA" id="ARBA00022448"/>
    </source>
</evidence>
<dbReference type="AlphaFoldDB" id="A0A162X6I5"/>
<dbReference type="GeneID" id="28996905"/>
<dbReference type="Pfam" id="PF13193">
    <property type="entry name" value="AMP-binding_C"/>
    <property type="match status" value="1"/>
</dbReference>
<keyword evidence="4" id="KW-1003">Cell membrane</keyword>
<dbReference type="InterPro" id="IPR025110">
    <property type="entry name" value="AMP-bd_C"/>
</dbReference>
<evidence type="ECO:0000256" key="17">
    <source>
        <dbReference type="ARBA" id="ARBA00078285"/>
    </source>
</evidence>
<keyword evidence="8" id="KW-0067">ATP-binding</keyword>
<gene>
    <name evidence="20" type="ORF">PHYBLDRAFT_169064</name>
</gene>
<keyword evidence="9" id="KW-1133">Transmembrane helix</keyword>
<evidence type="ECO:0000259" key="18">
    <source>
        <dbReference type="Pfam" id="PF00501"/>
    </source>
</evidence>
<dbReference type="Pfam" id="PF00501">
    <property type="entry name" value="AMP-binding"/>
    <property type="match status" value="1"/>
</dbReference>
<feature type="domain" description="AMP-binding enzyme C-terminal" evidence="19">
    <location>
        <begin position="522"/>
        <end position="597"/>
    </location>
</feature>
<keyword evidence="3" id="KW-0813">Transport</keyword>
<organism evidence="20 21">
    <name type="scientific">Phycomyces blakesleeanus (strain ATCC 8743b / DSM 1359 / FGSC 10004 / NBRC 33097 / NRRL 1555)</name>
    <dbReference type="NCBI Taxonomy" id="763407"/>
    <lineage>
        <taxon>Eukaryota</taxon>
        <taxon>Fungi</taxon>
        <taxon>Fungi incertae sedis</taxon>
        <taxon>Mucoromycota</taxon>
        <taxon>Mucoromycotina</taxon>
        <taxon>Mucoromycetes</taxon>
        <taxon>Mucorales</taxon>
        <taxon>Phycomycetaceae</taxon>
        <taxon>Phycomyces</taxon>
    </lineage>
</organism>
<comment type="subcellular location">
    <subcellularLocation>
        <location evidence="1">Cell membrane</location>
        <topology evidence="1">Multi-pass membrane protein</topology>
    </subcellularLocation>
    <subcellularLocation>
        <location evidence="13">Peroxisome membrane</location>
    </subcellularLocation>
</comment>
<evidence type="ECO:0000256" key="10">
    <source>
        <dbReference type="ARBA" id="ARBA00023055"/>
    </source>
</evidence>
<dbReference type="RefSeq" id="XP_018290845.1">
    <property type="nucleotide sequence ID" value="XM_018435999.1"/>
</dbReference>
<evidence type="ECO:0000313" key="21">
    <source>
        <dbReference type="Proteomes" id="UP000077315"/>
    </source>
</evidence>
<evidence type="ECO:0000256" key="4">
    <source>
        <dbReference type="ARBA" id="ARBA00022475"/>
    </source>
</evidence>
<evidence type="ECO:0000256" key="11">
    <source>
        <dbReference type="ARBA" id="ARBA00023136"/>
    </source>
</evidence>
<dbReference type="GO" id="GO:0005811">
    <property type="term" value="C:lipid droplet"/>
    <property type="evidence" value="ECO:0007669"/>
    <property type="project" value="TreeGrafter"/>
</dbReference>
<name>A0A162X6I5_PHYB8</name>
<comment type="catalytic activity">
    <reaction evidence="14">
        <text>a very long-chain fatty acid + ATP + CoA = a very long-chain fatty acyl-CoA + AMP + diphosphate</text>
        <dbReference type="Rhea" id="RHEA:54536"/>
        <dbReference type="ChEBI" id="CHEBI:30616"/>
        <dbReference type="ChEBI" id="CHEBI:33019"/>
        <dbReference type="ChEBI" id="CHEBI:57287"/>
        <dbReference type="ChEBI" id="CHEBI:58950"/>
        <dbReference type="ChEBI" id="CHEBI:138261"/>
        <dbReference type="ChEBI" id="CHEBI:456215"/>
    </reaction>
</comment>
<dbReference type="Gene3D" id="3.40.50.12780">
    <property type="entry name" value="N-terminal domain of ligase-like"/>
    <property type="match status" value="1"/>
</dbReference>
<evidence type="ECO:0000259" key="19">
    <source>
        <dbReference type="Pfam" id="PF13193"/>
    </source>
</evidence>
<dbReference type="EMBL" id="KV440982">
    <property type="protein sequence ID" value="OAD72805.1"/>
    <property type="molecule type" value="Genomic_DNA"/>
</dbReference>
<evidence type="ECO:0000256" key="2">
    <source>
        <dbReference type="ARBA" id="ARBA00006432"/>
    </source>
</evidence>
<dbReference type="PANTHER" id="PTHR43107">
    <property type="entry name" value="LONG-CHAIN FATTY ACID TRANSPORT PROTEIN"/>
    <property type="match status" value="1"/>
</dbReference>
<dbReference type="GO" id="GO:0004467">
    <property type="term" value="F:long-chain fatty acid-CoA ligase activity"/>
    <property type="evidence" value="ECO:0007669"/>
    <property type="project" value="TreeGrafter"/>
</dbReference>
<evidence type="ECO:0000256" key="16">
    <source>
        <dbReference type="ARBA" id="ARBA00068795"/>
    </source>
</evidence>
<dbReference type="STRING" id="763407.A0A162X6I5"/>
<protein>
    <recommendedName>
        <fullName evidence="16">Very long-chain fatty acid transport protein</fullName>
    </recommendedName>
    <alternativeName>
        <fullName evidence="17">Very-long-chain acyl-CoA synthetase</fullName>
    </alternativeName>
</protein>
<dbReference type="InParanoid" id="A0A162X6I5"/>
<dbReference type="InterPro" id="IPR000873">
    <property type="entry name" value="AMP-dep_synth/lig_dom"/>
</dbReference>
<evidence type="ECO:0000256" key="8">
    <source>
        <dbReference type="ARBA" id="ARBA00022840"/>
    </source>
</evidence>
<dbReference type="FunFam" id="3.40.50.12780:FF:000019">
    <property type="entry name" value="Long-chain fatty acid transporter"/>
    <property type="match status" value="1"/>
</dbReference>
<feature type="domain" description="AMP-dependent synthetase/ligase" evidence="18">
    <location>
        <begin position="60"/>
        <end position="405"/>
    </location>
</feature>
<keyword evidence="21" id="KW-1185">Reference proteome</keyword>
<dbReference type="Proteomes" id="UP000077315">
    <property type="component" value="Unassembled WGS sequence"/>
</dbReference>
<accession>A0A162X6I5</accession>
<evidence type="ECO:0000256" key="9">
    <source>
        <dbReference type="ARBA" id="ARBA00022989"/>
    </source>
</evidence>
<dbReference type="SUPFAM" id="SSF56801">
    <property type="entry name" value="Acetyl-CoA synthetase-like"/>
    <property type="match status" value="1"/>
</dbReference>
<keyword evidence="5" id="KW-0436">Ligase</keyword>
<evidence type="ECO:0000256" key="1">
    <source>
        <dbReference type="ARBA" id="ARBA00004651"/>
    </source>
</evidence>
<keyword evidence="11" id="KW-0472">Membrane</keyword>
<evidence type="ECO:0000256" key="14">
    <source>
        <dbReference type="ARBA" id="ARBA00051585"/>
    </source>
</evidence>
<dbReference type="InterPro" id="IPR042099">
    <property type="entry name" value="ANL_N_sf"/>
</dbReference>
<dbReference type="GO" id="GO:0009898">
    <property type="term" value="C:cytoplasmic side of plasma membrane"/>
    <property type="evidence" value="ECO:0007669"/>
    <property type="project" value="TreeGrafter"/>
</dbReference>
<dbReference type="PANTHER" id="PTHR43107:SF15">
    <property type="entry name" value="FATTY ACID TRANSPORT PROTEIN 3, ISOFORM A"/>
    <property type="match status" value="1"/>
</dbReference>
<dbReference type="VEuPathDB" id="FungiDB:PHYBLDRAFT_169064"/>
<keyword evidence="10" id="KW-0445">Lipid transport</keyword>
<dbReference type="Gene3D" id="3.30.300.30">
    <property type="match status" value="1"/>
</dbReference>
<keyword evidence="12" id="KW-0576">Peroxisome</keyword>
<evidence type="ECO:0000256" key="7">
    <source>
        <dbReference type="ARBA" id="ARBA00022741"/>
    </source>
</evidence>
<dbReference type="OrthoDB" id="288590at2759"/>
<dbReference type="InterPro" id="IPR020845">
    <property type="entry name" value="AMP-binding_CS"/>
</dbReference>
<comment type="similarity">
    <text evidence="2">Belongs to the ATP-dependent AMP-binding enzyme family.</text>
</comment>
<evidence type="ECO:0000256" key="13">
    <source>
        <dbReference type="ARBA" id="ARBA00046271"/>
    </source>
</evidence>